<evidence type="ECO:0000313" key="2">
    <source>
        <dbReference type="EMBL" id="MFC3098827.1"/>
    </source>
</evidence>
<sequence length="188" mass="21032">MKRRNPNVIPFRRPRPPRRRAASKSWGQAFREMRPILLLIALATGITIWQTPGYMAPPRFLESGAEVVEARFVRCGSGRGPACAVDGDTFRLGERRIRIVGIDTAERDAQCAAEAAMAEASTLALLDWLNRGPFTMTARADDPVDRYGRELRTIRRTLPDGSEENLADWMRQNGGARGYWGEGRGGWC</sequence>
<feature type="region of interest" description="Disordered" evidence="1">
    <location>
        <begin position="1"/>
        <end position="25"/>
    </location>
</feature>
<protein>
    <submittedName>
        <fullName evidence="2">Thermonuclease family protein</fullName>
    </submittedName>
</protein>
<proteinExistence type="predicted"/>
<dbReference type="EMBL" id="JBHRST010000021">
    <property type="protein sequence ID" value="MFC3098827.1"/>
    <property type="molecule type" value="Genomic_DNA"/>
</dbReference>
<dbReference type="InterPro" id="IPR035437">
    <property type="entry name" value="SNase_OB-fold_sf"/>
</dbReference>
<evidence type="ECO:0000313" key="3">
    <source>
        <dbReference type="Proteomes" id="UP001595456"/>
    </source>
</evidence>
<dbReference type="SUPFAM" id="SSF50199">
    <property type="entry name" value="Staphylococcal nuclease"/>
    <property type="match status" value="1"/>
</dbReference>
<evidence type="ECO:0000256" key="1">
    <source>
        <dbReference type="SAM" id="MobiDB-lite"/>
    </source>
</evidence>
<dbReference type="RefSeq" id="WP_336927606.1">
    <property type="nucleotide sequence ID" value="NZ_JBANRO010000017.1"/>
</dbReference>
<keyword evidence="3" id="KW-1185">Reference proteome</keyword>
<feature type="compositionally biased region" description="Basic residues" evidence="1">
    <location>
        <begin position="12"/>
        <end position="22"/>
    </location>
</feature>
<comment type="caution">
    <text evidence="2">The sequence shown here is derived from an EMBL/GenBank/DDBJ whole genome shotgun (WGS) entry which is preliminary data.</text>
</comment>
<feature type="compositionally biased region" description="Low complexity" evidence="1">
    <location>
        <begin position="1"/>
        <end position="11"/>
    </location>
</feature>
<name>A0ABV7E8E3_9SPHN</name>
<gene>
    <name evidence="2" type="ORF">ACFODU_13605</name>
</gene>
<organism evidence="2 3">
    <name type="scientific">Alteraurantiacibacter palmitatis</name>
    <dbReference type="NCBI Taxonomy" id="2054628"/>
    <lineage>
        <taxon>Bacteria</taxon>
        <taxon>Pseudomonadati</taxon>
        <taxon>Pseudomonadota</taxon>
        <taxon>Alphaproteobacteria</taxon>
        <taxon>Sphingomonadales</taxon>
        <taxon>Erythrobacteraceae</taxon>
        <taxon>Alteraurantiacibacter</taxon>
    </lineage>
</organism>
<accession>A0ABV7E8E3</accession>
<reference evidence="3" key="1">
    <citation type="journal article" date="2019" name="Int. J. Syst. Evol. Microbiol.">
        <title>The Global Catalogue of Microorganisms (GCM) 10K type strain sequencing project: providing services to taxonomists for standard genome sequencing and annotation.</title>
        <authorList>
            <consortium name="The Broad Institute Genomics Platform"/>
            <consortium name="The Broad Institute Genome Sequencing Center for Infectious Disease"/>
            <person name="Wu L."/>
            <person name="Ma J."/>
        </authorList>
    </citation>
    <scope>NUCLEOTIDE SEQUENCE [LARGE SCALE GENOMIC DNA]</scope>
    <source>
        <strain evidence="3">KCTC 52607</strain>
    </source>
</reference>
<dbReference type="Gene3D" id="2.40.50.90">
    <property type="match status" value="1"/>
</dbReference>
<dbReference type="Proteomes" id="UP001595456">
    <property type="component" value="Unassembled WGS sequence"/>
</dbReference>